<reference evidence="4 5" key="1">
    <citation type="journal article" date="2015" name="Microbiome">
        <title>Genomic resolution of linkages in carbon, nitrogen, and sulfur cycling among widespread estuary sediment bacteria.</title>
        <authorList>
            <person name="Baker B.J."/>
            <person name="Lazar C.S."/>
            <person name="Teske A.P."/>
            <person name="Dick G.J."/>
        </authorList>
    </citation>
    <scope>NUCLEOTIDE SEQUENCE [LARGE SCALE GENOMIC DNA]</scope>
    <source>
        <strain evidence="4">SM1_40</strain>
    </source>
</reference>
<dbReference type="InterPro" id="IPR003395">
    <property type="entry name" value="RecF/RecN/SMC_N"/>
</dbReference>
<name>A0A0S8J9C4_UNCT6</name>
<keyword evidence="1" id="KW-0963">Cytoplasm</keyword>
<sequence>MLAVEEHRRERERLDHLVIQRADLVEARKTLGETVRKLDRTARTQFLETFDAVQQNFRSIFERLFEGGYADIRIEEGVDPLEAHIEIVARPRGKRLSRIELLSGGERALVAIGLLFAFYLVKPSPFCLLDEIDAPLDDMNIGRFTALVKELSERTQFAIITHNKRTMEIADCLYGITMQEPGVSKVVSVRFGGDGNGGEPE</sequence>
<dbReference type="Gene3D" id="3.40.50.300">
    <property type="entry name" value="P-loop containing nucleotide triphosphate hydrolases"/>
    <property type="match status" value="1"/>
</dbReference>
<dbReference type="CDD" id="cd03278">
    <property type="entry name" value="ABC_SMC_barmotin"/>
    <property type="match status" value="1"/>
</dbReference>
<dbReference type="Pfam" id="PF02463">
    <property type="entry name" value="SMC_N"/>
    <property type="match status" value="1"/>
</dbReference>
<dbReference type="EMBL" id="LJVA01000149">
    <property type="protein sequence ID" value="KPL06374.1"/>
    <property type="molecule type" value="Genomic_DNA"/>
</dbReference>
<keyword evidence="2" id="KW-0238">DNA-binding</keyword>
<dbReference type="SUPFAM" id="SSF52540">
    <property type="entry name" value="P-loop containing nucleoside triphosphate hydrolases"/>
    <property type="match status" value="1"/>
</dbReference>
<dbReference type="InterPro" id="IPR027417">
    <property type="entry name" value="P-loop_NTPase"/>
</dbReference>
<dbReference type="Proteomes" id="UP000051035">
    <property type="component" value="Unassembled WGS sequence"/>
</dbReference>
<dbReference type="GO" id="GO:0005737">
    <property type="term" value="C:cytoplasm"/>
    <property type="evidence" value="ECO:0007669"/>
    <property type="project" value="TreeGrafter"/>
</dbReference>
<feature type="domain" description="RecF/RecN/SMC N-terminal" evidence="3">
    <location>
        <begin position="99"/>
        <end position="184"/>
    </location>
</feature>
<evidence type="ECO:0000256" key="1">
    <source>
        <dbReference type="ARBA" id="ARBA00022490"/>
    </source>
</evidence>
<accession>A0A0S8J9C4</accession>
<evidence type="ECO:0000256" key="2">
    <source>
        <dbReference type="ARBA" id="ARBA00023125"/>
    </source>
</evidence>
<comment type="caution">
    <text evidence="4">The sequence shown here is derived from an EMBL/GenBank/DDBJ whole genome shotgun (WGS) entry which is preliminary data.</text>
</comment>
<dbReference type="GO" id="GO:0003677">
    <property type="term" value="F:DNA binding"/>
    <property type="evidence" value="ECO:0007669"/>
    <property type="project" value="UniProtKB-KW"/>
</dbReference>
<evidence type="ECO:0000313" key="5">
    <source>
        <dbReference type="Proteomes" id="UP000051035"/>
    </source>
</evidence>
<organism evidence="4 5">
    <name type="scientific">candidate division TA06 bacterium SM1_40</name>
    <dbReference type="NCBI Taxonomy" id="1703773"/>
    <lineage>
        <taxon>Bacteria</taxon>
        <taxon>Bacteria division TA06</taxon>
    </lineage>
</organism>
<dbReference type="AlphaFoldDB" id="A0A0S8J9C4"/>
<gene>
    <name evidence="4" type="ORF">AMJ71_09905</name>
</gene>
<dbReference type="PANTHER" id="PTHR42963">
    <property type="entry name" value="CHROMOSOME PARTITION PROTEIN MUKB"/>
    <property type="match status" value="1"/>
</dbReference>
<protein>
    <recommendedName>
        <fullName evidence="3">RecF/RecN/SMC N-terminal domain-containing protein</fullName>
    </recommendedName>
</protein>
<dbReference type="InterPro" id="IPR050308">
    <property type="entry name" value="MukB/SMC"/>
</dbReference>
<evidence type="ECO:0000259" key="3">
    <source>
        <dbReference type="Pfam" id="PF02463"/>
    </source>
</evidence>
<dbReference type="PATRIC" id="fig|1703773.3.peg.823"/>
<proteinExistence type="predicted"/>
<dbReference type="PANTHER" id="PTHR42963:SF1">
    <property type="entry name" value="DUF4476 DOMAIN-CONTAINING PROTEIN"/>
    <property type="match status" value="1"/>
</dbReference>
<evidence type="ECO:0000313" key="4">
    <source>
        <dbReference type="EMBL" id="KPL06374.1"/>
    </source>
</evidence>